<dbReference type="Pfam" id="PF02163">
    <property type="entry name" value="Peptidase_M50"/>
    <property type="match status" value="2"/>
</dbReference>
<feature type="transmembrane region" description="Helical" evidence="14">
    <location>
        <begin position="99"/>
        <end position="122"/>
    </location>
</feature>
<dbReference type="SMART" id="SM00116">
    <property type="entry name" value="CBS"/>
    <property type="match status" value="2"/>
</dbReference>
<evidence type="ECO:0000256" key="7">
    <source>
        <dbReference type="ARBA" id="ARBA00022737"/>
    </source>
</evidence>
<keyword evidence="4 14" id="KW-0645">Protease</keyword>
<feature type="transmembrane region" description="Helical" evidence="14">
    <location>
        <begin position="12"/>
        <end position="34"/>
    </location>
</feature>
<reference evidence="19 20" key="1">
    <citation type="submission" date="2018-05" db="EMBL/GenBank/DDBJ databases">
        <title>A metagenomic window into the 2 km-deep terrestrial subsurface aquifer revealed taxonomically and functionally diverse microbial community comprising novel uncultured bacterial lineages.</title>
        <authorList>
            <person name="Kadnikov V.V."/>
            <person name="Mardanov A.V."/>
            <person name="Beletsky A.V."/>
            <person name="Banks D."/>
            <person name="Pimenov N.V."/>
            <person name="Frank Y.A."/>
            <person name="Karnachuk O.V."/>
            <person name="Ravin N.V."/>
        </authorList>
    </citation>
    <scope>NUCLEOTIDE SEQUENCE [LARGE SCALE GENOMIC DNA]</scope>
    <source>
        <strain evidence="19">BY</strain>
    </source>
</reference>
<evidence type="ECO:0000256" key="2">
    <source>
        <dbReference type="ARBA" id="ARBA00007931"/>
    </source>
</evidence>
<evidence type="ECO:0000256" key="16">
    <source>
        <dbReference type="PIRSR" id="PIRSR006404-2"/>
    </source>
</evidence>
<feature type="binding site" evidence="16">
    <location>
        <position position="59"/>
    </location>
    <ligand>
        <name>Zn(2+)</name>
        <dbReference type="ChEBI" id="CHEBI:29105"/>
        <note>catalytic</note>
    </ligand>
</feature>
<gene>
    <name evidence="19" type="ORF">BRCON_2393</name>
</gene>
<evidence type="ECO:0000256" key="1">
    <source>
        <dbReference type="ARBA" id="ARBA00004651"/>
    </source>
</evidence>
<keyword evidence="13 14" id="KW-0472">Membrane</keyword>
<comment type="cofactor">
    <cofactor evidence="14 16">
        <name>Zn(2+)</name>
        <dbReference type="ChEBI" id="CHEBI:29105"/>
    </cofactor>
    <text evidence="14 16">Binds 1 zinc ion per subunit.</text>
</comment>
<dbReference type="PROSITE" id="PS51371">
    <property type="entry name" value="CBS"/>
    <property type="match status" value="2"/>
</dbReference>
<keyword evidence="7" id="KW-0677">Repeat</keyword>
<evidence type="ECO:0000256" key="4">
    <source>
        <dbReference type="ARBA" id="ARBA00022670"/>
    </source>
</evidence>
<feature type="transmembrane region" description="Helical" evidence="14">
    <location>
        <begin position="46"/>
        <end position="66"/>
    </location>
</feature>
<evidence type="ECO:0000256" key="17">
    <source>
        <dbReference type="PROSITE-ProRule" id="PRU00703"/>
    </source>
</evidence>
<dbReference type="PIRSF" id="PIRSF006404">
    <property type="entry name" value="UCP006404_Pept_M50_CBS"/>
    <property type="match status" value="1"/>
</dbReference>
<evidence type="ECO:0000313" key="19">
    <source>
        <dbReference type="EMBL" id="AXA37163.1"/>
    </source>
</evidence>
<dbReference type="Proteomes" id="UP000262583">
    <property type="component" value="Chromosome"/>
</dbReference>
<evidence type="ECO:0000256" key="15">
    <source>
        <dbReference type="PIRSR" id="PIRSR006404-1"/>
    </source>
</evidence>
<feature type="domain" description="CBS" evidence="18">
    <location>
        <begin position="240"/>
        <end position="296"/>
    </location>
</feature>
<evidence type="ECO:0000256" key="3">
    <source>
        <dbReference type="ARBA" id="ARBA00022475"/>
    </source>
</evidence>
<dbReference type="PANTHER" id="PTHR39188:SF3">
    <property type="entry name" value="STAGE IV SPORULATION PROTEIN FB"/>
    <property type="match status" value="1"/>
</dbReference>
<evidence type="ECO:0000256" key="5">
    <source>
        <dbReference type="ARBA" id="ARBA00022692"/>
    </source>
</evidence>
<evidence type="ECO:0000256" key="6">
    <source>
        <dbReference type="ARBA" id="ARBA00022723"/>
    </source>
</evidence>
<dbReference type="InterPro" id="IPR016483">
    <property type="entry name" value="UCP006404_Pept_M50_CBS"/>
</dbReference>
<evidence type="ECO:0000256" key="8">
    <source>
        <dbReference type="ARBA" id="ARBA00022801"/>
    </source>
</evidence>
<comment type="caution">
    <text evidence="14">Lacks conserved residue(s) required for the propagation of feature annotation.</text>
</comment>
<name>A0A2Z4Y9S9_SUMC1</name>
<dbReference type="GO" id="GO:0046872">
    <property type="term" value="F:metal ion binding"/>
    <property type="evidence" value="ECO:0007669"/>
    <property type="project" value="UniProtKB-UniRule"/>
</dbReference>
<organism evidence="19 20">
    <name type="scientific">Sumerlaea chitinivorans</name>
    <dbReference type="NCBI Taxonomy" id="2250252"/>
    <lineage>
        <taxon>Bacteria</taxon>
        <taxon>Candidatus Sumerlaeota</taxon>
        <taxon>Candidatus Sumerlaeia</taxon>
        <taxon>Candidatus Sumerlaeales</taxon>
        <taxon>Candidatus Sumerlaeaceae</taxon>
        <taxon>Candidatus Sumerlaea</taxon>
    </lineage>
</organism>
<keyword evidence="9 14" id="KW-0862">Zinc</keyword>
<evidence type="ECO:0000313" key="20">
    <source>
        <dbReference type="Proteomes" id="UP000262583"/>
    </source>
</evidence>
<feature type="binding site" evidence="16">
    <location>
        <position position="162"/>
    </location>
    <ligand>
        <name>Zn(2+)</name>
        <dbReference type="ChEBI" id="CHEBI:29105"/>
        <note>catalytic</note>
    </ligand>
</feature>
<feature type="binding site" evidence="16">
    <location>
        <position position="63"/>
    </location>
    <ligand>
        <name>Zn(2+)</name>
        <dbReference type="ChEBI" id="CHEBI:29105"/>
        <note>catalytic</note>
    </ligand>
</feature>
<dbReference type="Gene3D" id="3.10.580.10">
    <property type="entry name" value="CBS-domain"/>
    <property type="match status" value="1"/>
</dbReference>
<evidence type="ECO:0000256" key="12">
    <source>
        <dbReference type="ARBA" id="ARBA00023122"/>
    </source>
</evidence>
<keyword evidence="10 14" id="KW-1133">Transmembrane helix</keyword>
<evidence type="ECO:0000256" key="10">
    <source>
        <dbReference type="ARBA" id="ARBA00022989"/>
    </source>
</evidence>
<dbReference type="Pfam" id="PF00571">
    <property type="entry name" value="CBS"/>
    <property type="match status" value="2"/>
</dbReference>
<dbReference type="GO" id="GO:0005886">
    <property type="term" value="C:plasma membrane"/>
    <property type="evidence" value="ECO:0007669"/>
    <property type="project" value="UniProtKB-SubCell"/>
</dbReference>
<evidence type="ECO:0000256" key="13">
    <source>
        <dbReference type="ARBA" id="ARBA00023136"/>
    </source>
</evidence>
<dbReference type="InterPro" id="IPR000644">
    <property type="entry name" value="CBS_dom"/>
</dbReference>
<sequence>MRWSWKIGRFAGIDVFIHVTFVALIAFIAIQHFLLTYDLRAVIEGTLFPLLIFGCVLLHEFGHALAARRYGIRTRDITLYPIGGVARLERMPDKPHQELWVALAGPLVNVAIAVVLYLYLALTGTFEPTGKLGVTAGPLLERLLAVNVMLVGFNLLPAFPMDGGRVLRALLASRMDYVRATNIAATLGQAMAMLFGFLGIMGGNPILVFIAFFVWIAASQEASMAQIKGALGGIPVWRAMITDFRTVTPDETLADVAELIIAGSQPDFPVVEGNSIVGVLTRADLLQALATLGKDARVRDVMRREFMTLDPGEMLELAFARLNECACHTVPVVRNGRLIGLITPENIGEFLMIQSALSGKASPDFPADLGMLQQR</sequence>
<dbReference type="SUPFAM" id="SSF54631">
    <property type="entry name" value="CBS-domain pair"/>
    <property type="match status" value="1"/>
</dbReference>
<protein>
    <recommendedName>
        <fullName evidence="14">Zinc metalloprotease</fullName>
    </recommendedName>
</protein>
<feature type="transmembrane region" description="Helical" evidence="14">
    <location>
        <begin position="142"/>
        <end position="159"/>
    </location>
</feature>
<evidence type="ECO:0000256" key="11">
    <source>
        <dbReference type="ARBA" id="ARBA00023049"/>
    </source>
</evidence>
<keyword evidence="11 14" id="KW-0482">Metalloprotease</keyword>
<keyword evidence="6 14" id="KW-0479">Metal-binding</keyword>
<dbReference type="PANTHER" id="PTHR39188">
    <property type="entry name" value="MEMBRANE-ASSOCIATED ZINC METALLOPROTEASE M50B"/>
    <property type="match status" value="1"/>
</dbReference>
<dbReference type="InterPro" id="IPR008915">
    <property type="entry name" value="Peptidase_M50"/>
</dbReference>
<dbReference type="CDD" id="cd06164">
    <property type="entry name" value="S2P-M50_SpoIVFB_CBS"/>
    <property type="match status" value="1"/>
</dbReference>
<dbReference type="GO" id="GO:0008237">
    <property type="term" value="F:metallopeptidase activity"/>
    <property type="evidence" value="ECO:0007669"/>
    <property type="project" value="UniProtKB-UniRule"/>
</dbReference>
<evidence type="ECO:0000256" key="9">
    <source>
        <dbReference type="ARBA" id="ARBA00022833"/>
    </source>
</evidence>
<proteinExistence type="inferred from homology"/>
<dbReference type="InterPro" id="IPR046342">
    <property type="entry name" value="CBS_dom_sf"/>
</dbReference>
<dbReference type="GO" id="GO:0006508">
    <property type="term" value="P:proteolysis"/>
    <property type="evidence" value="ECO:0007669"/>
    <property type="project" value="UniProtKB-KW"/>
</dbReference>
<feature type="active site" evidence="15">
    <location>
        <position position="60"/>
    </location>
</feature>
<keyword evidence="5 14" id="KW-0812">Transmembrane</keyword>
<dbReference type="EMBL" id="CP030759">
    <property type="protein sequence ID" value="AXA37163.1"/>
    <property type="molecule type" value="Genomic_DNA"/>
</dbReference>
<keyword evidence="3" id="KW-1003">Cell membrane</keyword>
<feature type="domain" description="CBS" evidence="18">
    <location>
        <begin position="302"/>
        <end position="357"/>
    </location>
</feature>
<comment type="subcellular location">
    <subcellularLocation>
        <location evidence="1">Cell membrane</location>
        <topology evidence="1">Multi-pass membrane protein</topology>
    </subcellularLocation>
</comment>
<accession>A0A2Z4Y9S9</accession>
<evidence type="ECO:0000259" key="18">
    <source>
        <dbReference type="PROSITE" id="PS51371"/>
    </source>
</evidence>
<evidence type="ECO:0000256" key="14">
    <source>
        <dbReference type="PIRNR" id="PIRNR006404"/>
    </source>
</evidence>
<comment type="similarity">
    <text evidence="2 14">Belongs to the peptidase M50B family.</text>
</comment>
<keyword evidence="8 14" id="KW-0378">Hydrolase</keyword>
<dbReference type="KEGG" id="schv:BRCON_2393"/>
<keyword evidence="12 17" id="KW-0129">CBS domain</keyword>
<dbReference type="AlphaFoldDB" id="A0A2Z4Y9S9"/>